<dbReference type="EMBL" id="FUEG01000012">
    <property type="protein sequence ID" value="SJL10378.1"/>
    <property type="molecule type" value="Genomic_DNA"/>
</dbReference>
<dbReference type="Proteomes" id="UP000219338">
    <property type="component" value="Unassembled WGS sequence"/>
</dbReference>
<accession>A0A284RNQ8</accession>
<sequence length="49" mass="5646">MSRLSDVTRQDLREIFRKAASNNITRRIRVESELQEQDTLSYASETGSS</sequence>
<gene>
    <name evidence="1" type="ORF">ARMOST_13764</name>
</gene>
<evidence type="ECO:0000313" key="2">
    <source>
        <dbReference type="Proteomes" id="UP000219338"/>
    </source>
</evidence>
<name>A0A284RNQ8_ARMOS</name>
<proteinExistence type="predicted"/>
<evidence type="ECO:0000313" key="1">
    <source>
        <dbReference type="EMBL" id="SJL10378.1"/>
    </source>
</evidence>
<protein>
    <submittedName>
        <fullName evidence="1">Uncharacterized protein</fullName>
    </submittedName>
</protein>
<reference evidence="2" key="1">
    <citation type="journal article" date="2017" name="Nat. Ecol. Evol.">
        <title>Genome expansion and lineage-specific genetic innovations in the forest pathogenic fungi Armillaria.</title>
        <authorList>
            <person name="Sipos G."/>
            <person name="Prasanna A.N."/>
            <person name="Walter M.C."/>
            <person name="O'Connor E."/>
            <person name="Balint B."/>
            <person name="Krizsan K."/>
            <person name="Kiss B."/>
            <person name="Hess J."/>
            <person name="Varga T."/>
            <person name="Slot J."/>
            <person name="Riley R."/>
            <person name="Boka B."/>
            <person name="Rigling D."/>
            <person name="Barry K."/>
            <person name="Lee J."/>
            <person name="Mihaltcheva S."/>
            <person name="LaButti K."/>
            <person name="Lipzen A."/>
            <person name="Waldron R."/>
            <person name="Moloney N.M."/>
            <person name="Sperisen C."/>
            <person name="Kredics L."/>
            <person name="Vagvoelgyi C."/>
            <person name="Patrignani A."/>
            <person name="Fitzpatrick D."/>
            <person name="Nagy I."/>
            <person name="Doyle S."/>
            <person name="Anderson J.B."/>
            <person name="Grigoriev I.V."/>
            <person name="Gueldener U."/>
            <person name="Muensterkoetter M."/>
            <person name="Nagy L.G."/>
        </authorList>
    </citation>
    <scope>NUCLEOTIDE SEQUENCE [LARGE SCALE GENOMIC DNA]</scope>
    <source>
        <strain evidence="2">C18/9</strain>
    </source>
</reference>
<dbReference type="AlphaFoldDB" id="A0A284RNQ8"/>
<organism evidence="1 2">
    <name type="scientific">Armillaria ostoyae</name>
    <name type="common">Armillaria root rot fungus</name>
    <dbReference type="NCBI Taxonomy" id="47428"/>
    <lineage>
        <taxon>Eukaryota</taxon>
        <taxon>Fungi</taxon>
        <taxon>Dikarya</taxon>
        <taxon>Basidiomycota</taxon>
        <taxon>Agaricomycotina</taxon>
        <taxon>Agaricomycetes</taxon>
        <taxon>Agaricomycetidae</taxon>
        <taxon>Agaricales</taxon>
        <taxon>Marasmiineae</taxon>
        <taxon>Physalacriaceae</taxon>
        <taxon>Armillaria</taxon>
    </lineage>
</organism>
<keyword evidence="2" id="KW-1185">Reference proteome</keyword>